<dbReference type="PROSITE" id="PS51640">
    <property type="entry name" value="MRG"/>
    <property type="match status" value="1"/>
</dbReference>
<keyword evidence="5" id="KW-0539">Nucleus</keyword>
<dbReference type="AlphaFoldDB" id="A0A2P2KFS3"/>
<dbReference type="GO" id="GO:0006325">
    <property type="term" value="P:chromatin organization"/>
    <property type="evidence" value="ECO:0007669"/>
    <property type="project" value="UniProtKB-KW"/>
</dbReference>
<dbReference type="FunFam" id="1.10.274.30:FF:000005">
    <property type="entry name" value="Chromatin modification-related protein EAF3"/>
    <property type="match status" value="1"/>
</dbReference>
<feature type="region of interest" description="Disordered" evidence="6">
    <location>
        <begin position="114"/>
        <end position="148"/>
    </location>
</feature>
<dbReference type="Pfam" id="PF05712">
    <property type="entry name" value="MRG"/>
    <property type="match status" value="1"/>
</dbReference>
<keyword evidence="3" id="KW-0805">Transcription regulation</keyword>
<dbReference type="CDD" id="cd18983">
    <property type="entry name" value="CBD_MSL3_like"/>
    <property type="match status" value="1"/>
</dbReference>
<organism evidence="8">
    <name type="scientific">Rhizophora mucronata</name>
    <name type="common">Asiatic mangrove</name>
    <dbReference type="NCBI Taxonomy" id="61149"/>
    <lineage>
        <taxon>Eukaryota</taxon>
        <taxon>Viridiplantae</taxon>
        <taxon>Streptophyta</taxon>
        <taxon>Embryophyta</taxon>
        <taxon>Tracheophyta</taxon>
        <taxon>Spermatophyta</taxon>
        <taxon>Magnoliopsida</taxon>
        <taxon>eudicotyledons</taxon>
        <taxon>Gunneridae</taxon>
        <taxon>Pentapetalae</taxon>
        <taxon>rosids</taxon>
        <taxon>fabids</taxon>
        <taxon>Malpighiales</taxon>
        <taxon>Rhizophoraceae</taxon>
        <taxon>Rhizophora</taxon>
    </lineage>
</organism>
<dbReference type="PIRSF" id="PIRSF038133">
    <property type="entry name" value="HAT_Nua4_EAF3/MRG15"/>
    <property type="match status" value="1"/>
</dbReference>
<dbReference type="InterPro" id="IPR016197">
    <property type="entry name" value="Chromo-like_dom_sf"/>
</dbReference>
<keyword evidence="2" id="KW-0156">Chromatin regulator</keyword>
<evidence type="ECO:0000256" key="1">
    <source>
        <dbReference type="ARBA" id="ARBA00004123"/>
    </source>
</evidence>
<dbReference type="InterPro" id="IPR053820">
    <property type="entry name" value="MSL3_chromo-like"/>
</dbReference>
<evidence type="ECO:0000256" key="2">
    <source>
        <dbReference type="ARBA" id="ARBA00022853"/>
    </source>
</evidence>
<dbReference type="EMBL" id="GGEC01024090">
    <property type="protein sequence ID" value="MBX04574.1"/>
    <property type="molecule type" value="Transcribed_RNA"/>
</dbReference>
<dbReference type="SUPFAM" id="SSF54160">
    <property type="entry name" value="Chromo domain-like"/>
    <property type="match status" value="1"/>
</dbReference>
<evidence type="ECO:0000256" key="5">
    <source>
        <dbReference type="ARBA" id="ARBA00023242"/>
    </source>
</evidence>
<dbReference type="InterPro" id="IPR038217">
    <property type="entry name" value="MRG_C_sf"/>
</dbReference>
<dbReference type="InterPro" id="IPR008676">
    <property type="entry name" value="MRG"/>
</dbReference>
<protein>
    <submittedName>
        <fullName evidence="8">Protein MRG2 isoform X2</fullName>
    </submittedName>
</protein>
<name>A0A2P2KFS3_RHIMU</name>
<dbReference type="GO" id="GO:0005634">
    <property type="term" value="C:nucleus"/>
    <property type="evidence" value="ECO:0007669"/>
    <property type="project" value="UniProtKB-SubCell"/>
</dbReference>
<evidence type="ECO:0000313" key="8">
    <source>
        <dbReference type="EMBL" id="MBX04574.1"/>
    </source>
</evidence>
<reference evidence="8" key="1">
    <citation type="submission" date="2018-02" db="EMBL/GenBank/DDBJ databases">
        <title>Rhizophora mucronata_Transcriptome.</title>
        <authorList>
            <person name="Meera S.P."/>
            <person name="Sreeshan A."/>
            <person name="Augustine A."/>
        </authorList>
    </citation>
    <scope>NUCLEOTIDE SEQUENCE</scope>
    <source>
        <tissue evidence="8">Leaf</tissue>
    </source>
</reference>
<dbReference type="SMART" id="SM00298">
    <property type="entry name" value="CHROMO"/>
    <property type="match status" value="1"/>
</dbReference>
<dbReference type="Gene3D" id="1.10.274.30">
    <property type="entry name" value="MRG domain"/>
    <property type="match status" value="1"/>
</dbReference>
<dbReference type="GO" id="GO:0048586">
    <property type="term" value="P:regulation of long-day photoperiodism, flowering"/>
    <property type="evidence" value="ECO:0007669"/>
    <property type="project" value="UniProtKB-ARBA"/>
</dbReference>
<sequence length="322" mass="36940">MGSTDMGINDDSATISDDSNTKTDSDSETETDEDSAVPPTSRGQAPFQVGEKVLAIHTKQIYEAKVVQIEYRFKDWRYFVHYAGWNKSWDEWVGRDRLLKFNEENVQKQQALKQKADLEKNTKAGASQIKPKSSGVMRGKKRRKDSFNKEKGDLPLEKLMSLQIPATLKKQLVDDCEFVTHLGKLVKLPRTPNVDGILKKYLYYRSKKDGSRAESVGEILNGLRCYFDKALPVMLLYKSERKQYVDAIKDNNSPSEVYGAEHLLRLFVKLPELIAHANIEEETLTELQQKLVDFLKFLQKNQNTFFLSTYHVLEDTETSSNQ</sequence>
<dbReference type="GO" id="GO:0006355">
    <property type="term" value="P:regulation of DNA-templated transcription"/>
    <property type="evidence" value="ECO:0007669"/>
    <property type="project" value="InterPro"/>
</dbReference>
<feature type="region of interest" description="Disordered" evidence="6">
    <location>
        <begin position="1"/>
        <end position="45"/>
    </location>
</feature>
<proteinExistence type="predicted"/>
<accession>A0A2P2KFS3</accession>
<dbReference type="InterPro" id="IPR000953">
    <property type="entry name" value="Chromo/chromo_shadow_dom"/>
</dbReference>
<dbReference type="PANTHER" id="PTHR10880:SF44">
    <property type="entry name" value="PROTEIN MRG2"/>
    <property type="match status" value="1"/>
</dbReference>
<feature type="domain" description="Chromo" evidence="7">
    <location>
        <begin position="47"/>
        <end position="114"/>
    </location>
</feature>
<evidence type="ECO:0000259" key="7">
    <source>
        <dbReference type="SMART" id="SM00298"/>
    </source>
</evidence>
<dbReference type="Pfam" id="PF22732">
    <property type="entry name" value="MSL3_chromo-like"/>
    <property type="match status" value="1"/>
</dbReference>
<feature type="compositionally biased region" description="Acidic residues" evidence="6">
    <location>
        <begin position="26"/>
        <end position="35"/>
    </location>
</feature>
<dbReference type="InterPro" id="IPR026541">
    <property type="entry name" value="MRG_dom"/>
</dbReference>
<dbReference type="PANTHER" id="PTHR10880">
    <property type="entry name" value="MORTALITY FACTOR 4-LIKE PROTEIN"/>
    <property type="match status" value="1"/>
</dbReference>
<comment type="subcellular location">
    <subcellularLocation>
        <location evidence="1">Nucleus</location>
    </subcellularLocation>
</comment>
<keyword evidence="4" id="KW-0804">Transcription</keyword>
<dbReference type="Gene3D" id="2.30.30.140">
    <property type="match status" value="1"/>
</dbReference>
<evidence type="ECO:0000256" key="3">
    <source>
        <dbReference type="ARBA" id="ARBA00023015"/>
    </source>
</evidence>
<evidence type="ECO:0000256" key="6">
    <source>
        <dbReference type="SAM" id="MobiDB-lite"/>
    </source>
</evidence>
<dbReference type="GO" id="GO:0000123">
    <property type="term" value="C:histone acetyltransferase complex"/>
    <property type="evidence" value="ECO:0007669"/>
    <property type="project" value="TreeGrafter"/>
</dbReference>
<dbReference type="GO" id="GO:1990841">
    <property type="term" value="F:promoter-specific chromatin binding"/>
    <property type="evidence" value="ECO:0007669"/>
    <property type="project" value="UniProtKB-ARBA"/>
</dbReference>
<evidence type="ECO:0000256" key="4">
    <source>
        <dbReference type="ARBA" id="ARBA00023163"/>
    </source>
</evidence>